<dbReference type="GO" id="GO:0004427">
    <property type="term" value="F:inorganic diphosphate phosphatase activity"/>
    <property type="evidence" value="ECO:0007669"/>
    <property type="project" value="UniProtKB-EC"/>
</dbReference>
<dbReference type="Gene3D" id="1.10.150.520">
    <property type="match status" value="1"/>
</dbReference>
<dbReference type="Proteomes" id="UP000425916">
    <property type="component" value="Chromosome"/>
</dbReference>
<evidence type="ECO:0000256" key="3">
    <source>
        <dbReference type="ARBA" id="ARBA00022801"/>
    </source>
</evidence>
<dbReference type="GO" id="GO:0046872">
    <property type="term" value="F:metal ion binding"/>
    <property type="evidence" value="ECO:0007669"/>
    <property type="project" value="UniProtKB-KW"/>
</dbReference>
<name>A0A6I5ZRS1_9FIRM</name>
<dbReference type="SFLD" id="SFLDS00003">
    <property type="entry name" value="Haloacid_Dehalogenase"/>
    <property type="match status" value="1"/>
</dbReference>
<dbReference type="GO" id="GO:0044281">
    <property type="term" value="P:small molecule metabolic process"/>
    <property type="evidence" value="ECO:0007669"/>
    <property type="project" value="UniProtKB-ARBA"/>
</dbReference>
<dbReference type="EC" id="3.6.1.1" evidence="5"/>
<dbReference type="InterPro" id="IPR023214">
    <property type="entry name" value="HAD_sf"/>
</dbReference>
<dbReference type="InterPro" id="IPR006439">
    <property type="entry name" value="HAD-SF_hydro_IA"/>
</dbReference>
<reference evidence="5 6" key="1">
    <citation type="submission" date="2019-11" db="EMBL/GenBank/DDBJ databases">
        <title>Genome sequence of Moorella glycerini DSM11254.</title>
        <authorList>
            <person name="Poehlein A."/>
            <person name="Boeer T."/>
            <person name="Daniel R."/>
        </authorList>
    </citation>
    <scope>NUCLEOTIDE SEQUENCE [LARGE SCALE GENOMIC DNA]</scope>
    <source>
        <strain evidence="5 6">DSM 11254</strain>
    </source>
</reference>
<dbReference type="GO" id="GO:0016791">
    <property type="term" value="F:phosphatase activity"/>
    <property type="evidence" value="ECO:0007669"/>
    <property type="project" value="TreeGrafter"/>
</dbReference>
<dbReference type="Pfam" id="PF13419">
    <property type="entry name" value="HAD_2"/>
    <property type="match status" value="1"/>
</dbReference>
<dbReference type="InterPro" id="IPR036412">
    <property type="entry name" value="HAD-like_sf"/>
</dbReference>
<protein>
    <submittedName>
        <fullName evidence="5">Pyrophosphatase PpaX</fullName>
        <ecNumber evidence="5">3.6.1.1</ecNumber>
    </submittedName>
</protein>
<dbReference type="RefSeq" id="WP_156273594.1">
    <property type="nucleotide sequence ID" value="NZ_CP046244.1"/>
</dbReference>
<dbReference type="SUPFAM" id="SSF56784">
    <property type="entry name" value="HAD-like"/>
    <property type="match status" value="1"/>
</dbReference>
<accession>A0A6I5ZRS1</accession>
<evidence type="ECO:0000313" key="5">
    <source>
        <dbReference type="EMBL" id="QGP92692.1"/>
    </source>
</evidence>
<evidence type="ECO:0000256" key="1">
    <source>
        <dbReference type="ARBA" id="ARBA00001946"/>
    </source>
</evidence>
<keyword evidence="3 5" id="KW-0378">Hydrolase</keyword>
<keyword evidence="2" id="KW-0479">Metal-binding</keyword>
<evidence type="ECO:0000256" key="2">
    <source>
        <dbReference type="ARBA" id="ARBA00022723"/>
    </source>
</evidence>
<sequence>MSELKVFIFDLDDTLYPEIEYLWSGFRAVSRMLADTEEMQDRLFNDMQELFKDDRKKVFDRFIEGLLLHPEKYTEDLIQKISRMAPRDMINEMILCYRLHDPQISLYDEVPCILELLKAMSMRLGLITDGFWEAQERKVKSLGLEKWMELILYTDKLGPDRKYWKPSPCAFSKALDYFGVEAGSVCYIGDNPAKDFIGPSSLGIKTAWIRRPEGLYKEMIPEEGLINVNYKIDTLYDLLSLV</sequence>
<organism evidence="5 6">
    <name type="scientific">Neomoorella glycerini</name>
    <dbReference type="NCBI Taxonomy" id="55779"/>
    <lineage>
        <taxon>Bacteria</taxon>
        <taxon>Bacillati</taxon>
        <taxon>Bacillota</taxon>
        <taxon>Clostridia</taxon>
        <taxon>Neomoorellales</taxon>
        <taxon>Neomoorellaceae</taxon>
        <taxon>Neomoorella</taxon>
    </lineage>
</organism>
<comment type="cofactor">
    <cofactor evidence="1">
        <name>Mg(2+)</name>
        <dbReference type="ChEBI" id="CHEBI:18420"/>
    </cofactor>
</comment>
<dbReference type="PRINTS" id="PR00413">
    <property type="entry name" value="HADHALOGNASE"/>
</dbReference>
<dbReference type="InterPro" id="IPR051400">
    <property type="entry name" value="HAD-like_hydrolase"/>
</dbReference>
<dbReference type="OrthoDB" id="9794086at2"/>
<gene>
    <name evidence="5" type="primary">ppaX_2</name>
    <name evidence="5" type="ORF">MGLY_20810</name>
</gene>
<keyword evidence="6" id="KW-1185">Reference proteome</keyword>
<keyword evidence="4" id="KW-0460">Magnesium</keyword>
<dbReference type="EMBL" id="CP046244">
    <property type="protein sequence ID" value="QGP92692.1"/>
    <property type="molecule type" value="Genomic_DNA"/>
</dbReference>
<dbReference type="AlphaFoldDB" id="A0A6I5ZRS1"/>
<dbReference type="Gene3D" id="3.40.50.1000">
    <property type="entry name" value="HAD superfamily/HAD-like"/>
    <property type="match status" value="1"/>
</dbReference>
<evidence type="ECO:0000256" key="4">
    <source>
        <dbReference type="ARBA" id="ARBA00022842"/>
    </source>
</evidence>
<dbReference type="PANTHER" id="PTHR46470">
    <property type="entry name" value="N-ACYLNEURAMINATE-9-PHOSPHATASE"/>
    <property type="match status" value="1"/>
</dbReference>
<evidence type="ECO:0000313" key="6">
    <source>
        <dbReference type="Proteomes" id="UP000425916"/>
    </source>
</evidence>
<dbReference type="PANTHER" id="PTHR46470:SF2">
    <property type="entry name" value="GLYCERALDEHYDE 3-PHOSPHATE PHOSPHATASE"/>
    <property type="match status" value="1"/>
</dbReference>
<dbReference type="InterPro" id="IPR041492">
    <property type="entry name" value="HAD_2"/>
</dbReference>
<dbReference type="SFLD" id="SFLDG01129">
    <property type="entry name" value="C1.5:_HAD__Beta-PGM__Phosphata"/>
    <property type="match status" value="1"/>
</dbReference>
<proteinExistence type="predicted"/>